<evidence type="ECO:0000313" key="3">
    <source>
        <dbReference type="Proteomes" id="UP000294225"/>
    </source>
</evidence>
<sequence>MSGDLPLYEVVLGKEFAVDLMRLAAAAEKDPRGSAGYLHRQVLKQIGALANGAADGRHALGYESGKGDLRDCVTAYLQSDPQQKADYRLVFREMPPERPGGQPRRELLAVKPRQGSGNIYEHTCARLNRNLHDRQPGLNAFGDRMPSLRQNQAQRQAELDANRAIAHAFAGQVPLATSRPLTSAHFGHHAAKGSPRRAQDVSR</sequence>
<gene>
    <name evidence="2" type="ORF">E0H92_09580</name>
</gene>
<feature type="region of interest" description="Disordered" evidence="1">
    <location>
        <begin position="180"/>
        <end position="203"/>
    </location>
</feature>
<protein>
    <submittedName>
        <fullName evidence="2">Uncharacterized protein</fullName>
    </submittedName>
</protein>
<organism evidence="2 3">
    <name type="scientific">Kribbella speibonae</name>
    <dbReference type="NCBI Taxonomy" id="1572660"/>
    <lineage>
        <taxon>Bacteria</taxon>
        <taxon>Bacillati</taxon>
        <taxon>Actinomycetota</taxon>
        <taxon>Actinomycetes</taxon>
        <taxon>Propionibacteriales</taxon>
        <taxon>Kribbellaceae</taxon>
        <taxon>Kribbella</taxon>
    </lineage>
</organism>
<dbReference type="RefSeq" id="WP_131495999.1">
    <property type="nucleotide sequence ID" value="NZ_SJKC01000001.1"/>
</dbReference>
<evidence type="ECO:0000313" key="2">
    <source>
        <dbReference type="EMBL" id="TCC41866.1"/>
    </source>
</evidence>
<feature type="compositionally biased region" description="Basic residues" evidence="1">
    <location>
        <begin position="186"/>
        <end position="195"/>
    </location>
</feature>
<proteinExistence type="predicted"/>
<evidence type="ECO:0000256" key="1">
    <source>
        <dbReference type="SAM" id="MobiDB-lite"/>
    </source>
</evidence>
<comment type="caution">
    <text evidence="2">The sequence shown here is derived from an EMBL/GenBank/DDBJ whole genome shotgun (WGS) entry which is preliminary data.</text>
</comment>
<reference evidence="2 3" key="1">
    <citation type="submission" date="2019-02" db="EMBL/GenBank/DDBJ databases">
        <title>Kribbella capetownensis sp. nov. and Kribbella speibonae sp. nov., isolated from soil.</title>
        <authorList>
            <person name="Curtis S.M."/>
            <person name="Norton I."/>
            <person name="Everest G.J."/>
            <person name="Meyers P.R."/>
        </authorList>
    </citation>
    <scope>NUCLEOTIDE SEQUENCE [LARGE SCALE GENOMIC DNA]</scope>
    <source>
        <strain evidence="2 3">YM55</strain>
    </source>
</reference>
<dbReference type="Proteomes" id="UP000294225">
    <property type="component" value="Unassembled WGS sequence"/>
</dbReference>
<dbReference type="EMBL" id="SJKC01000001">
    <property type="protein sequence ID" value="TCC41866.1"/>
    <property type="molecule type" value="Genomic_DNA"/>
</dbReference>
<dbReference type="AlphaFoldDB" id="A0A4R0JBB5"/>
<name>A0A4R0JBB5_9ACTN</name>
<accession>A0A4R0JBB5</accession>